<dbReference type="EMBL" id="JBEYBN010000089">
    <property type="protein sequence ID" value="MEU2271973.1"/>
    <property type="molecule type" value="Genomic_DNA"/>
</dbReference>
<feature type="transmembrane region" description="Helical" evidence="3">
    <location>
        <begin position="106"/>
        <end position="127"/>
    </location>
</feature>
<organism evidence="4 5">
    <name type="scientific">Streptomyces olindensis</name>
    <dbReference type="NCBI Taxonomy" id="358823"/>
    <lineage>
        <taxon>Bacteria</taxon>
        <taxon>Bacillati</taxon>
        <taxon>Actinomycetota</taxon>
        <taxon>Actinomycetes</taxon>
        <taxon>Kitasatosporales</taxon>
        <taxon>Streptomycetaceae</taxon>
        <taxon>Streptomyces</taxon>
    </lineage>
</organism>
<name>A0ABV2Y6U8_9ACTN</name>
<keyword evidence="3" id="KW-1133">Transmembrane helix</keyword>
<evidence type="ECO:0000256" key="1">
    <source>
        <dbReference type="SAM" id="Coils"/>
    </source>
</evidence>
<gene>
    <name evidence="4" type="ORF">ABZ568_37195</name>
</gene>
<keyword evidence="5" id="KW-1185">Reference proteome</keyword>
<feature type="compositionally biased region" description="Basic and acidic residues" evidence="2">
    <location>
        <begin position="268"/>
        <end position="293"/>
    </location>
</feature>
<keyword evidence="3" id="KW-0472">Membrane</keyword>
<dbReference type="RefSeq" id="WP_359794013.1">
    <property type="nucleotide sequence ID" value="NZ_JBEYBN010000089.1"/>
</dbReference>
<feature type="compositionally biased region" description="Acidic residues" evidence="2">
    <location>
        <begin position="372"/>
        <end position="390"/>
    </location>
</feature>
<feature type="coiled-coil region" evidence="1">
    <location>
        <begin position="140"/>
        <end position="207"/>
    </location>
</feature>
<evidence type="ECO:0000256" key="2">
    <source>
        <dbReference type="SAM" id="MobiDB-lite"/>
    </source>
</evidence>
<accession>A0ABV2Y6U8</accession>
<keyword evidence="1" id="KW-0175">Coiled coil</keyword>
<evidence type="ECO:0000313" key="4">
    <source>
        <dbReference type="EMBL" id="MEU2271973.1"/>
    </source>
</evidence>
<feature type="region of interest" description="Disordered" evidence="2">
    <location>
        <begin position="251"/>
        <end position="293"/>
    </location>
</feature>
<protein>
    <submittedName>
        <fullName evidence="4">Uncharacterized protein</fullName>
    </submittedName>
</protein>
<sequence>MSETKRKNWRPSPRGMVLSILGIITLGVAILSVAVSYDILEPRFGGWAVPTVGALDALWVVFQATEVLAGNNRARARRVQYAGLALTFVNAAIPTAELVMSRTDGFDLAVVLTPIAIVATKGAWWLALPSLGRKTSAETLQTIAEKRQKVADQLEAMEAEAAHRIELLDVAKELQKRVTEAETDYRKAVLEAQKKMTEELHETAEATAKTVQDKALPPSVAAIALPQLEQLETWTPTAPALPVTVVRDASGSNPLALTDGRDASGTGTDRRHAGQGDFTGDRDGKRHTGRDADRDAVTLADLAAVAGVPTPQPGEQLTDQQLDVVLRHLRYRDDPPASYRQAGAAFRDAGFVGSEKRVRRAWGALLSNEETGTAEETDTADEDEDAEADA</sequence>
<proteinExistence type="predicted"/>
<keyword evidence="3" id="KW-0812">Transmembrane</keyword>
<feature type="transmembrane region" description="Helical" evidence="3">
    <location>
        <begin position="47"/>
        <end position="69"/>
    </location>
</feature>
<feature type="transmembrane region" description="Helical" evidence="3">
    <location>
        <begin position="15"/>
        <end position="35"/>
    </location>
</feature>
<comment type="caution">
    <text evidence="4">The sequence shown here is derived from an EMBL/GenBank/DDBJ whole genome shotgun (WGS) entry which is preliminary data.</text>
</comment>
<evidence type="ECO:0000256" key="3">
    <source>
        <dbReference type="SAM" id="Phobius"/>
    </source>
</evidence>
<evidence type="ECO:0000313" key="5">
    <source>
        <dbReference type="Proteomes" id="UP001550603"/>
    </source>
</evidence>
<feature type="region of interest" description="Disordered" evidence="2">
    <location>
        <begin position="364"/>
        <end position="390"/>
    </location>
</feature>
<reference evidence="4 5" key="1">
    <citation type="submission" date="2024-06" db="EMBL/GenBank/DDBJ databases">
        <title>The Natural Products Discovery Center: Release of the First 8490 Sequenced Strains for Exploring Actinobacteria Biosynthetic Diversity.</title>
        <authorList>
            <person name="Kalkreuter E."/>
            <person name="Kautsar S.A."/>
            <person name="Yang D."/>
            <person name="Bader C.D."/>
            <person name="Teijaro C.N."/>
            <person name="Fluegel L."/>
            <person name="Davis C.M."/>
            <person name="Simpson J.R."/>
            <person name="Lauterbach L."/>
            <person name="Steele A.D."/>
            <person name="Gui C."/>
            <person name="Meng S."/>
            <person name="Li G."/>
            <person name="Viehrig K."/>
            <person name="Ye F."/>
            <person name="Su P."/>
            <person name="Kiefer A.F."/>
            <person name="Nichols A."/>
            <person name="Cepeda A.J."/>
            <person name="Yan W."/>
            <person name="Fan B."/>
            <person name="Jiang Y."/>
            <person name="Adhikari A."/>
            <person name="Zheng C.-J."/>
            <person name="Schuster L."/>
            <person name="Cowan T.M."/>
            <person name="Smanski M.J."/>
            <person name="Chevrette M.G."/>
            <person name="De Carvalho L.P.S."/>
            <person name="Shen B."/>
        </authorList>
    </citation>
    <scope>NUCLEOTIDE SEQUENCE [LARGE SCALE GENOMIC DNA]</scope>
    <source>
        <strain evidence="4 5">NPDC019583</strain>
    </source>
</reference>
<feature type="transmembrane region" description="Helical" evidence="3">
    <location>
        <begin position="81"/>
        <end position="100"/>
    </location>
</feature>
<dbReference type="Proteomes" id="UP001550603">
    <property type="component" value="Unassembled WGS sequence"/>
</dbReference>